<dbReference type="RefSeq" id="WP_169853185.1">
    <property type="nucleotide sequence ID" value="NZ_CP019791.1"/>
</dbReference>
<evidence type="ECO:0000313" key="7">
    <source>
        <dbReference type="Proteomes" id="UP000189674"/>
    </source>
</evidence>
<dbReference type="GO" id="GO:0009252">
    <property type="term" value="P:peptidoglycan biosynthetic process"/>
    <property type="evidence" value="ECO:0007669"/>
    <property type="project" value="TreeGrafter"/>
</dbReference>
<dbReference type="GO" id="GO:0009279">
    <property type="term" value="C:cell outer membrane"/>
    <property type="evidence" value="ECO:0007669"/>
    <property type="project" value="UniProtKB-SubCell"/>
</dbReference>
<evidence type="ECO:0000256" key="5">
    <source>
        <dbReference type="ARBA" id="ARBA00023237"/>
    </source>
</evidence>
<evidence type="ECO:0000256" key="2">
    <source>
        <dbReference type="ARBA" id="ARBA00005722"/>
    </source>
</evidence>
<name>A0A1U9NN66_9BACT</name>
<organism evidence="6 7">
    <name type="scientific">Anaerohalosphaera lusitana</name>
    <dbReference type="NCBI Taxonomy" id="1936003"/>
    <lineage>
        <taxon>Bacteria</taxon>
        <taxon>Pseudomonadati</taxon>
        <taxon>Planctomycetota</taxon>
        <taxon>Phycisphaerae</taxon>
        <taxon>Sedimentisphaerales</taxon>
        <taxon>Anaerohalosphaeraceae</taxon>
        <taxon>Anaerohalosphaera</taxon>
    </lineage>
</organism>
<dbReference type="PANTHER" id="PTHR38776">
    <property type="entry name" value="MLTA-INTERACTING PROTEIN-RELATED"/>
    <property type="match status" value="1"/>
</dbReference>
<protein>
    <submittedName>
        <fullName evidence="6">Outer membrane protein OmpV</fullName>
    </submittedName>
</protein>
<comment type="similarity">
    <text evidence="2">Belongs to the MipA/OmpV family.</text>
</comment>
<dbReference type="Pfam" id="PF06629">
    <property type="entry name" value="MipA"/>
    <property type="match status" value="1"/>
</dbReference>
<comment type="subcellular location">
    <subcellularLocation>
        <location evidence="1">Cell outer membrane</location>
    </subcellularLocation>
</comment>
<evidence type="ECO:0000313" key="6">
    <source>
        <dbReference type="EMBL" id="AQT69339.1"/>
    </source>
</evidence>
<gene>
    <name evidence="6" type="primary">ompV</name>
    <name evidence="6" type="ORF">STSP2_02528</name>
</gene>
<proteinExistence type="inferred from homology"/>
<keyword evidence="4" id="KW-0472">Membrane</keyword>
<dbReference type="EMBL" id="CP019791">
    <property type="protein sequence ID" value="AQT69339.1"/>
    <property type="molecule type" value="Genomic_DNA"/>
</dbReference>
<dbReference type="InterPro" id="IPR010583">
    <property type="entry name" value="MipA"/>
</dbReference>
<sequence length="258" mass="29184">MSFKSYVILMGVVLFAGSGAGETIRTVEREDRVFQAGPGVLISDKAQEGVDTDVWPIPAVYYREGRFSIFGPRARYVLHYEEDDLLVGATAQMRNEGYEDDDSRVLRGMGERRATLEAGLTVRKYFGWGRVTAEWTSDVLNEHKGHEIELLANRWFNNAFDVEGLRMLPTVGVNWRSKQLNDHYYGVEADEARGFRPAYEVGSTVGLLTSLRVDYPLNDQWNLFSSVSAEWFDGEITDSPIVGQHYKLTAVLGAMYKF</sequence>
<dbReference type="AlphaFoldDB" id="A0A1U9NN66"/>
<evidence type="ECO:0000256" key="1">
    <source>
        <dbReference type="ARBA" id="ARBA00004442"/>
    </source>
</evidence>
<evidence type="ECO:0000256" key="3">
    <source>
        <dbReference type="ARBA" id="ARBA00022729"/>
    </source>
</evidence>
<keyword evidence="7" id="KW-1185">Reference proteome</keyword>
<evidence type="ECO:0000256" key="4">
    <source>
        <dbReference type="ARBA" id="ARBA00023136"/>
    </source>
</evidence>
<dbReference type="KEGG" id="alus:STSP2_02528"/>
<keyword evidence="3" id="KW-0732">Signal</keyword>
<dbReference type="PANTHER" id="PTHR38776:SF1">
    <property type="entry name" value="MLTA-INTERACTING PROTEIN-RELATED"/>
    <property type="match status" value="1"/>
</dbReference>
<dbReference type="STRING" id="1936003.STSP2_02528"/>
<keyword evidence="5" id="KW-0998">Cell outer membrane</keyword>
<accession>A0A1U9NN66</accession>
<dbReference type="Proteomes" id="UP000189674">
    <property type="component" value="Chromosome"/>
</dbReference>
<reference evidence="7" key="1">
    <citation type="submission" date="2017-02" db="EMBL/GenBank/DDBJ databases">
        <title>Comparative genomics and description of representatives of a novel lineage of planctomycetes thriving in anoxic sediments.</title>
        <authorList>
            <person name="Spring S."/>
            <person name="Bunk B."/>
            <person name="Sproer C."/>
        </authorList>
    </citation>
    <scope>NUCLEOTIDE SEQUENCE [LARGE SCALE GENOMIC DNA]</scope>
    <source>
        <strain evidence="7">ST-NAGAB-D1</strain>
    </source>
</reference>